<reference evidence="1 2" key="1">
    <citation type="journal article" date="2017" name="Genome Announc.">
        <title>Genome sequence of the saprophytic ascomycete Epicoccum nigrum ICMP 19927 strain isolated from New Zealand.</title>
        <authorList>
            <person name="Fokin M."/>
            <person name="Fleetwood D."/>
            <person name="Weir B.S."/>
            <person name="Villas-Boas S.G."/>
        </authorList>
    </citation>
    <scope>NUCLEOTIDE SEQUENCE [LARGE SCALE GENOMIC DNA]</scope>
    <source>
        <strain evidence="1 2">ICMP 19927</strain>
    </source>
</reference>
<dbReference type="STRING" id="105696.A0A1Y2LH44"/>
<sequence>MLTQAKRTEEGRRLQSSSLSSNRRRWNVKQVKRYLRCVDRFLTLLIVYVHVTSGQLGRGSEITTMRHRNRLLQDRNIFVVDRQVITVVRYHKSQLQWDKPKVVPRFLPPRLGQVIVLYLAYAQPFREYLAVQVLGGSFHDYVWADEQGP</sequence>
<accession>A0A1Y2LH44</accession>
<dbReference type="AlphaFoldDB" id="A0A1Y2LH44"/>
<gene>
    <name evidence="1" type="ORF">B5807_12144</name>
</gene>
<organism evidence="1 2">
    <name type="scientific">Epicoccum nigrum</name>
    <name type="common">Soil fungus</name>
    <name type="synonym">Epicoccum purpurascens</name>
    <dbReference type="NCBI Taxonomy" id="105696"/>
    <lineage>
        <taxon>Eukaryota</taxon>
        <taxon>Fungi</taxon>
        <taxon>Dikarya</taxon>
        <taxon>Ascomycota</taxon>
        <taxon>Pezizomycotina</taxon>
        <taxon>Dothideomycetes</taxon>
        <taxon>Pleosporomycetidae</taxon>
        <taxon>Pleosporales</taxon>
        <taxon>Pleosporineae</taxon>
        <taxon>Didymellaceae</taxon>
        <taxon>Epicoccum</taxon>
    </lineage>
</organism>
<dbReference type="Proteomes" id="UP000193240">
    <property type="component" value="Unassembled WGS sequence"/>
</dbReference>
<dbReference type="InParanoid" id="A0A1Y2LH44"/>
<evidence type="ECO:0000313" key="2">
    <source>
        <dbReference type="Proteomes" id="UP000193240"/>
    </source>
</evidence>
<keyword evidence="2" id="KW-1185">Reference proteome</keyword>
<protein>
    <submittedName>
        <fullName evidence="1">Uncharacterized protein</fullName>
    </submittedName>
</protein>
<name>A0A1Y2LH44_EPING</name>
<evidence type="ECO:0000313" key="1">
    <source>
        <dbReference type="EMBL" id="OSS43274.1"/>
    </source>
</evidence>
<dbReference type="EMBL" id="KZ107876">
    <property type="protein sequence ID" value="OSS43274.1"/>
    <property type="molecule type" value="Genomic_DNA"/>
</dbReference>
<proteinExistence type="predicted"/>